<dbReference type="InterPro" id="IPR050638">
    <property type="entry name" value="AA-Vitamin_Transporters"/>
</dbReference>
<dbReference type="PANTHER" id="PTHR32322:SF2">
    <property type="entry name" value="EAMA DOMAIN-CONTAINING PROTEIN"/>
    <property type="match status" value="1"/>
</dbReference>
<feature type="domain" description="EamA" evidence="7">
    <location>
        <begin position="153"/>
        <end position="287"/>
    </location>
</feature>
<dbReference type="SUPFAM" id="SSF103481">
    <property type="entry name" value="Multidrug resistance efflux transporter EmrE"/>
    <property type="match status" value="2"/>
</dbReference>
<keyword evidence="9" id="KW-1185">Reference proteome</keyword>
<comment type="caution">
    <text evidence="8">The sequence shown here is derived from an EMBL/GenBank/DDBJ whole genome shotgun (WGS) entry which is preliminary data.</text>
</comment>
<feature type="transmembrane region" description="Helical" evidence="6">
    <location>
        <begin position="249"/>
        <end position="266"/>
    </location>
</feature>
<evidence type="ECO:0000313" key="9">
    <source>
        <dbReference type="Proteomes" id="UP000619761"/>
    </source>
</evidence>
<feature type="domain" description="EamA" evidence="7">
    <location>
        <begin position="10"/>
        <end position="141"/>
    </location>
</feature>
<dbReference type="PANTHER" id="PTHR32322">
    <property type="entry name" value="INNER MEMBRANE TRANSPORTER"/>
    <property type="match status" value="1"/>
</dbReference>
<evidence type="ECO:0000256" key="4">
    <source>
        <dbReference type="ARBA" id="ARBA00022989"/>
    </source>
</evidence>
<evidence type="ECO:0000256" key="5">
    <source>
        <dbReference type="ARBA" id="ARBA00023136"/>
    </source>
</evidence>
<keyword evidence="5 6" id="KW-0472">Membrane</keyword>
<dbReference type="InterPro" id="IPR037185">
    <property type="entry name" value="EmrE-like"/>
</dbReference>
<reference evidence="9" key="1">
    <citation type="journal article" date="2019" name="Int. J. Syst. Evol. Microbiol.">
        <title>The Global Catalogue of Microorganisms (GCM) 10K type strain sequencing project: providing services to taxonomists for standard genome sequencing and annotation.</title>
        <authorList>
            <consortium name="The Broad Institute Genomics Platform"/>
            <consortium name="The Broad Institute Genome Sequencing Center for Infectious Disease"/>
            <person name="Wu L."/>
            <person name="Ma J."/>
        </authorList>
    </citation>
    <scope>NUCLEOTIDE SEQUENCE [LARGE SCALE GENOMIC DNA]</scope>
    <source>
        <strain evidence="9">KCTC 32239</strain>
    </source>
</reference>
<evidence type="ECO:0000259" key="7">
    <source>
        <dbReference type="Pfam" id="PF00892"/>
    </source>
</evidence>
<dbReference type="EMBL" id="BMYZ01000002">
    <property type="protein sequence ID" value="GGY77531.1"/>
    <property type="molecule type" value="Genomic_DNA"/>
</dbReference>
<dbReference type="InterPro" id="IPR000620">
    <property type="entry name" value="EamA_dom"/>
</dbReference>
<accession>A0ABQ3B782</accession>
<comment type="subcellular location">
    <subcellularLocation>
        <location evidence="1">Membrane</location>
        <topology evidence="1">Multi-pass membrane protein</topology>
    </subcellularLocation>
</comment>
<feature type="transmembrane region" description="Helical" evidence="6">
    <location>
        <begin position="127"/>
        <end position="146"/>
    </location>
</feature>
<feature type="transmembrane region" description="Helical" evidence="6">
    <location>
        <begin position="100"/>
        <end position="120"/>
    </location>
</feature>
<feature type="transmembrane region" description="Helical" evidence="6">
    <location>
        <begin position="215"/>
        <end position="237"/>
    </location>
</feature>
<evidence type="ECO:0000313" key="8">
    <source>
        <dbReference type="EMBL" id="GGY77531.1"/>
    </source>
</evidence>
<gene>
    <name evidence="8" type="primary">yyaM</name>
    <name evidence="8" type="ORF">GCM10011613_22630</name>
</gene>
<evidence type="ECO:0000256" key="1">
    <source>
        <dbReference type="ARBA" id="ARBA00004141"/>
    </source>
</evidence>
<proteinExistence type="inferred from homology"/>
<sequence length="299" mass="32280">MELKSSHIWLMVIASTFFWGSNFNAGHAVAADVTPLTAAAERFAIALVLFWAIRFFFGAAESQLSKRDAFILVPLGVIGVFGFNYAFFTALHTTSALNAALIMALSPLVSTLLSVLLLNVKIRLYQYIGMLIAFIGVTFVITGGHFSMLHTAIGDLWMLLACGVWSLYSVGSKKFAPHIPPLQFARWTVSIGAIALIIAAIVIEQPFNAIGQLSLQTHSILMYMGVCGSVLAYIYWLRGVFFLGPEKSAIAFNLVPVFTLLVSLAFGSIPNAVQVLGMLLVLAGVLTSSGWKPKALTNA</sequence>
<dbReference type="RefSeq" id="WP_189418681.1">
    <property type="nucleotide sequence ID" value="NZ_BMYZ01000002.1"/>
</dbReference>
<feature type="transmembrane region" description="Helical" evidence="6">
    <location>
        <begin position="152"/>
        <end position="172"/>
    </location>
</feature>
<feature type="transmembrane region" description="Helical" evidence="6">
    <location>
        <begin position="40"/>
        <end position="57"/>
    </location>
</feature>
<protein>
    <submittedName>
        <fullName evidence="8">Membrane protein</fullName>
    </submittedName>
</protein>
<evidence type="ECO:0000256" key="6">
    <source>
        <dbReference type="SAM" id="Phobius"/>
    </source>
</evidence>
<feature type="transmembrane region" description="Helical" evidence="6">
    <location>
        <begin position="69"/>
        <end position="88"/>
    </location>
</feature>
<organism evidence="8 9">
    <name type="scientific">Cellvibrio zantedeschiae</name>
    <dbReference type="NCBI Taxonomy" id="1237077"/>
    <lineage>
        <taxon>Bacteria</taxon>
        <taxon>Pseudomonadati</taxon>
        <taxon>Pseudomonadota</taxon>
        <taxon>Gammaproteobacteria</taxon>
        <taxon>Cellvibrionales</taxon>
        <taxon>Cellvibrionaceae</taxon>
        <taxon>Cellvibrio</taxon>
    </lineage>
</organism>
<feature type="transmembrane region" description="Helical" evidence="6">
    <location>
        <begin position="272"/>
        <end position="291"/>
    </location>
</feature>
<comment type="similarity">
    <text evidence="2">Belongs to the EamA transporter family.</text>
</comment>
<keyword evidence="4 6" id="KW-1133">Transmembrane helix</keyword>
<keyword evidence="3 6" id="KW-0812">Transmembrane</keyword>
<feature type="transmembrane region" description="Helical" evidence="6">
    <location>
        <begin position="184"/>
        <end position="203"/>
    </location>
</feature>
<evidence type="ECO:0000256" key="2">
    <source>
        <dbReference type="ARBA" id="ARBA00007362"/>
    </source>
</evidence>
<name>A0ABQ3B782_9GAMM</name>
<dbReference type="Pfam" id="PF00892">
    <property type="entry name" value="EamA"/>
    <property type="match status" value="2"/>
</dbReference>
<evidence type="ECO:0000256" key="3">
    <source>
        <dbReference type="ARBA" id="ARBA00022692"/>
    </source>
</evidence>
<dbReference type="Proteomes" id="UP000619761">
    <property type="component" value="Unassembled WGS sequence"/>
</dbReference>